<feature type="region of interest" description="Disordered" evidence="1">
    <location>
        <begin position="260"/>
        <end position="291"/>
    </location>
</feature>
<dbReference type="Proteomes" id="UP000521872">
    <property type="component" value="Unassembled WGS sequence"/>
</dbReference>
<feature type="region of interest" description="Disordered" evidence="1">
    <location>
        <begin position="173"/>
        <end position="207"/>
    </location>
</feature>
<accession>A0A8H4R0W5</accession>
<feature type="compositionally biased region" description="Low complexity" evidence="1">
    <location>
        <begin position="121"/>
        <end position="140"/>
    </location>
</feature>
<feature type="compositionally biased region" description="Low complexity" evidence="1">
    <location>
        <begin position="526"/>
        <end position="538"/>
    </location>
</feature>
<evidence type="ECO:0000313" key="2">
    <source>
        <dbReference type="EMBL" id="KAF4621319.1"/>
    </source>
</evidence>
<dbReference type="AlphaFoldDB" id="A0A8H4R0W5"/>
<reference evidence="2 3" key="1">
    <citation type="submission" date="2019-12" db="EMBL/GenBank/DDBJ databases">
        <authorList>
            <person name="Floudas D."/>
            <person name="Bentzer J."/>
            <person name="Ahren D."/>
            <person name="Johansson T."/>
            <person name="Persson P."/>
            <person name="Tunlid A."/>
        </authorList>
    </citation>
    <scope>NUCLEOTIDE SEQUENCE [LARGE SCALE GENOMIC DNA]</scope>
    <source>
        <strain evidence="2 3">CBS 102.39</strain>
    </source>
</reference>
<feature type="compositionally biased region" description="Basic residues" evidence="1">
    <location>
        <begin position="544"/>
        <end position="553"/>
    </location>
</feature>
<gene>
    <name evidence="2" type="ORF">D9613_000489</name>
</gene>
<evidence type="ECO:0000256" key="1">
    <source>
        <dbReference type="SAM" id="MobiDB-lite"/>
    </source>
</evidence>
<name>A0A8H4R0W5_9AGAR</name>
<comment type="caution">
    <text evidence="2">The sequence shown here is derived from an EMBL/GenBank/DDBJ whole genome shotgun (WGS) entry which is preliminary data.</text>
</comment>
<protein>
    <submittedName>
        <fullName evidence="2">Uncharacterized protein</fullName>
    </submittedName>
</protein>
<keyword evidence="3" id="KW-1185">Reference proteome</keyword>
<feature type="compositionally biased region" description="Polar residues" evidence="1">
    <location>
        <begin position="503"/>
        <end position="512"/>
    </location>
</feature>
<feature type="region of interest" description="Disordered" evidence="1">
    <location>
        <begin position="117"/>
        <end position="152"/>
    </location>
</feature>
<organism evidence="2 3">
    <name type="scientific">Agrocybe pediades</name>
    <dbReference type="NCBI Taxonomy" id="84607"/>
    <lineage>
        <taxon>Eukaryota</taxon>
        <taxon>Fungi</taxon>
        <taxon>Dikarya</taxon>
        <taxon>Basidiomycota</taxon>
        <taxon>Agaricomycotina</taxon>
        <taxon>Agaricomycetes</taxon>
        <taxon>Agaricomycetidae</taxon>
        <taxon>Agaricales</taxon>
        <taxon>Agaricineae</taxon>
        <taxon>Strophariaceae</taxon>
        <taxon>Agrocybe</taxon>
    </lineage>
</organism>
<feature type="compositionally biased region" description="Polar residues" evidence="1">
    <location>
        <begin position="141"/>
        <end position="150"/>
    </location>
</feature>
<dbReference type="EMBL" id="JAACJL010000015">
    <property type="protein sequence ID" value="KAF4621319.1"/>
    <property type="molecule type" value="Genomic_DNA"/>
</dbReference>
<sequence>MRVPGSWNDKSVLQDEPLRSNFEKAPKQRKFVGRANLVKIIRKRKKDGGDVVYGWIRQCLKLPHHRKVSKKNFQSTEERDPFWDFVDFYWSLYIGDDEAANKVLTRTLSRRGFALNDPKTLKSLGDSTTTSSSHSEPSNLGKSRQSFQHDSITRVKSEQSQVVCQIGAHTEQLVDTSHRRKRGLEHVHGSEVPSAPGQPTSSALQRPPAPLLNLAVDPRKSSKTSDPKFCLKNLDKKMVLAKQDNSSKSIYATLRFTKTKNKASEPSVSVPPNPVDLDATPRDSTTTTTEHNERNVFVPQNGPKFEDTTSLVQELPLAAETLEPSSSDQADATQSISALCSTTCPDVVDTKGDHTCVNVCSEKPLSDHHATTQDLYQSSLLPSINQLQAKGDIDMVDVPSVSSAVSKKRSSPELNSSLKRRRLESALEVKRLLSGDEFMTNPSTATCPLVQVEASGRTLRTGQKRNMTKNTAHRRHTGTARKQTTAAPGLSTVPIPSNGDIPDSTSLSSNQGMEAGGGKHELLPVSTRNSKKTLTTSKKQTDKSKKRVQKTKAHVGDSVVLPDVIEHPLDSKVQIKGDCPDTLVFQGHESVQMIEQHNTVAEVKTFVVPVMLQLLDNGCIDQLSMALSNEAAVMNVEPMPEEGHHPPFQDSASLPLLKQEPDEFADTKLISDMELPNKVEDSLYRLPLDDQLDHERLCYLPKPELPSLPPIWAESRQEICESFDWFRSYQGGVYHANNAVKGYLLGGFPSSRDIFEHGGRFIISHGGGKAESLHTKHGQISCQLASDQMAQDKSVRALYDNYVHNRPLVLVTDDNYALFPYDLRSKNVTYAVLGLYTIVYAWAEYQPANNALGRVVRYKFAFRWCDHQGDPWWHFDRAEAHNSPTSIEARQGVDQCIPSKTQEVFIPQPGQR</sequence>
<feature type="region of interest" description="Disordered" evidence="1">
    <location>
        <begin position="459"/>
        <end position="554"/>
    </location>
</feature>
<evidence type="ECO:0000313" key="3">
    <source>
        <dbReference type="Proteomes" id="UP000521872"/>
    </source>
</evidence>
<proteinExistence type="predicted"/>
<feature type="compositionally biased region" description="Basic residues" evidence="1">
    <location>
        <begin position="462"/>
        <end position="479"/>
    </location>
</feature>